<feature type="domain" description="ASPIC/UnbV" evidence="2">
    <location>
        <begin position="524"/>
        <end position="582"/>
    </location>
</feature>
<dbReference type="SUPFAM" id="SSF69318">
    <property type="entry name" value="Integrin alpha N-terminal domain"/>
    <property type="match status" value="3"/>
</dbReference>
<dbReference type="PROSITE" id="PS51257">
    <property type="entry name" value="PROKAR_LIPOPROTEIN"/>
    <property type="match status" value="1"/>
</dbReference>
<dbReference type="Gene3D" id="2.130.10.130">
    <property type="entry name" value="Integrin alpha, N-terminal"/>
    <property type="match status" value="4"/>
</dbReference>
<dbReference type="RefSeq" id="WP_346756187.1">
    <property type="nucleotide sequence ID" value="NZ_JAUJEB010000001.1"/>
</dbReference>
<organism evidence="3 4">
    <name type="scientific">Agaribacillus aureus</name>
    <dbReference type="NCBI Taxonomy" id="3051825"/>
    <lineage>
        <taxon>Bacteria</taxon>
        <taxon>Pseudomonadati</taxon>
        <taxon>Bacteroidota</taxon>
        <taxon>Cytophagia</taxon>
        <taxon>Cytophagales</taxon>
        <taxon>Splendidivirgaceae</taxon>
        <taxon>Agaribacillus</taxon>
    </lineage>
</organism>
<dbReference type="InterPro" id="IPR013517">
    <property type="entry name" value="FG-GAP"/>
</dbReference>
<evidence type="ECO:0000259" key="2">
    <source>
        <dbReference type="Pfam" id="PF07593"/>
    </source>
</evidence>
<protein>
    <submittedName>
        <fullName evidence="3">FG-GAP-like repeat-containing protein</fullName>
    </submittedName>
</protein>
<dbReference type="Pfam" id="PF13517">
    <property type="entry name" value="FG-GAP_3"/>
    <property type="match status" value="5"/>
</dbReference>
<dbReference type="PANTHER" id="PTHR16026:SF0">
    <property type="entry name" value="CARTILAGE ACIDIC PROTEIN 1"/>
    <property type="match status" value="1"/>
</dbReference>
<dbReference type="PANTHER" id="PTHR16026">
    <property type="entry name" value="CARTILAGE ACIDIC PROTEIN 1"/>
    <property type="match status" value="1"/>
</dbReference>
<dbReference type="Pfam" id="PF07593">
    <property type="entry name" value="UnbV_ASPIC"/>
    <property type="match status" value="1"/>
</dbReference>
<gene>
    <name evidence="3" type="ORF">QQ020_02270</name>
</gene>
<name>A0ABT8KZD8_9BACT</name>
<accession>A0ABT8KZD8</accession>
<proteinExistence type="predicted"/>
<comment type="caution">
    <text evidence="3">The sequence shown here is derived from an EMBL/GenBank/DDBJ whole genome shotgun (WGS) entry which is preliminary data.</text>
</comment>
<dbReference type="InterPro" id="IPR028994">
    <property type="entry name" value="Integrin_alpha_N"/>
</dbReference>
<evidence type="ECO:0000256" key="1">
    <source>
        <dbReference type="ARBA" id="ARBA00022729"/>
    </source>
</evidence>
<evidence type="ECO:0000313" key="4">
    <source>
        <dbReference type="Proteomes" id="UP001172083"/>
    </source>
</evidence>
<keyword evidence="4" id="KW-1185">Reference proteome</keyword>
<evidence type="ECO:0000313" key="3">
    <source>
        <dbReference type="EMBL" id="MDN5210847.1"/>
    </source>
</evidence>
<dbReference type="Proteomes" id="UP001172083">
    <property type="component" value="Unassembled WGS sequence"/>
</dbReference>
<reference evidence="3" key="1">
    <citation type="submission" date="2023-06" db="EMBL/GenBank/DDBJ databases">
        <title>Genomic of Agaribacillus aureum.</title>
        <authorList>
            <person name="Wang G."/>
        </authorList>
    </citation>
    <scope>NUCLEOTIDE SEQUENCE</scope>
    <source>
        <strain evidence="3">BMA12</strain>
    </source>
</reference>
<dbReference type="InterPro" id="IPR027039">
    <property type="entry name" value="Crtac1"/>
</dbReference>
<dbReference type="EMBL" id="JAUJEB010000001">
    <property type="protein sequence ID" value="MDN5210847.1"/>
    <property type="molecule type" value="Genomic_DNA"/>
</dbReference>
<sequence>MIFRNHSNLPTTGLRFLILIGFIAGCQNVSKNESIFHEVNSDHSQLLFSNFITESDSLNYLTFPYIYLGGGVAIGDMNNDGFSDIYTTGNMVENKLYLNRGDMVFEDVSVAAGVQGSVNKWYAGTTMVDINHDGWLDIYLSVSGKNADTKNELYINNGDLSFTEAAAEFGIDDTSSSIQSTFFDYDKDGDLDLFVANYPPVPLSMGPLFYKQLMEQNKFEFSGHLYKNLGNGSFENVTDAAGVRNFGLTLGIVASDLNRDGWPDLYLSNDFNVPDYLYLNQGDGTFTEVLKESVPHTAMFGMGIDIADFNNDGLADLIQADMTPEDYTRAKVNMASMSPRSFRAGVEQGLHYQYMQNCLQVNNGVSTGGIPLFSDIARLAGMATTDWSWSTIFADLDNDGLKDVYITNGIKRDVNDNDLNKRTQATTFKAAYGKIDVAEYPSEPISNYAFSNNGDFTFENVTERWGLSDKSFSNGMAYGDLDNDGDLDLIVNNIDKKMGLYENKTNGRHFLRVMFRGPEFNPYGLGTKVMLEDVKSESVQTSELTLTRGYQSSMEPIIHFGLGDDISPKVLQVIWPDGKEEIRTISTFDTVIVVRYSAAASNNRIPNIRRALPFKNITGSIKLNFRHVEDIYDDYKLEPLLPHKYSTLGPGIAVADVNDDGYDDFYVGNAGNAPGKLYMQSGHGNFKEMEGPWYEDLDMEDTGALFIDADGDGDQDLYTVSGGYNAALPGKIFQDRLYINVNGAFHKAEALPVMPTSGQVVAGCDYDMDGDEDLFVGGRVSAGKYPQPPQSYLLRNNGKKDYDLKFEDITREQAQELSEVGMITSAVWVDVDGDSWKDLVVAGEWMPVTIFKNEEGELVNKTDEWGLSEKVGWWYGLQSLDVDNDGDMDLIAGNLGLNYKYKASPEKPFEVFLNDFDRNGTDDIVLGVNKKGKLLPLRGRECSSEQVPALKAKYETYREFASADLYDIYGKVMLENSVHYEATTFAHYWLENNGDERFKWHTLPNRSQFSPINRILIFDYDGDDFQDLLVVGGLYDAEVETPRADAGVGLVLRNTNGKGFEAIAPTSSGLYATGNIREAAAIKINRHNGVVFARNNGGLEFVLFESKFSPSD</sequence>
<dbReference type="InterPro" id="IPR011519">
    <property type="entry name" value="UnbV_ASPIC"/>
</dbReference>
<keyword evidence="1" id="KW-0732">Signal</keyword>